<proteinExistence type="predicted"/>
<dbReference type="EMBL" id="WBSM01000007">
    <property type="protein sequence ID" value="KAB8287654.1"/>
    <property type="molecule type" value="Genomic_DNA"/>
</dbReference>
<comment type="caution">
    <text evidence="1">The sequence shown here is derived from an EMBL/GenBank/DDBJ whole genome shotgun (WGS) entry which is preliminary data.</text>
</comment>
<accession>A0A6L4WZQ4</accession>
<dbReference type="AlphaFoldDB" id="A0A6L4WZQ4"/>
<name>A0A6L4WZQ4_9BIFI</name>
<dbReference type="Proteomes" id="UP000482084">
    <property type="component" value="Unassembled WGS sequence"/>
</dbReference>
<gene>
    <name evidence="1" type="ORF">DSM100688_1442</name>
</gene>
<sequence>MHAVTPSDTRRIASAVVLRNGGYRHAAQRRAAVAQLSKVLQSVSIAPAAPITGCITPENMMGTMPAVLRGAYEDNERRAALFMGMANGSISVSEAFDLVLDDEVRLTRDEFAELTELWRADARDDEVLPWAYARALAALTEYADEYVAAEALTIRADCLHMFRETRAYTPDGDMVLALLILLAAAIIQTDAAETYHVQRPPDILPLVSLLTIAAILAPRAPQFRLPMA</sequence>
<organism evidence="1 2">
    <name type="scientific">Bifidobacterium ramosum</name>
    <dbReference type="NCBI Taxonomy" id="1798158"/>
    <lineage>
        <taxon>Bacteria</taxon>
        <taxon>Bacillati</taxon>
        <taxon>Actinomycetota</taxon>
        <taxon>Actinomycetes</taxon>
        <taxon>Bifidobacteriales</taxon>
        <taxon>Bifidobacteriaceae</taxon>
        <taxon>Bifidobacterium</taxon>
    </lineage>
</organism>
<reference evidence="1 2" key="1">
    <citation type="submission" date="2019-10" db="EMBL/GenBank/DDBJ databases">
        <title>Characterization of the phylogenetic diversity of two novel species belonging to the genus Bifidobacterium: Bifidobacterium cebidarum sp. nov. and Bifidobacterium leontopitheci sp. nov.</title>
        <authorList>
            <person name="Lugli G.A."/>
            <person name="Duranti S."/>
            <person name="Milani C."/>
            <person name="Turroni F."/>
            <person name="Ventura M."/>
        </authorList>
    </citation>
    <scope>NUCLEOTIDE SEQUENCE [LARGE SCALE GENOMIC DNA]</scope>
    <source>
        <strain evidence="1 2">DSM 100688</strain>
    </source>
</reference>
<protein>
    <submittedName>
        <fullName evidence="1">Uncharacterized protein</fullName>
    </submittedName>
</protein>
<keyword evidence="2" id="KW-1185">Reference proteome</keyword>
<evidence type="ECO:0000313" key="1">
    <source>
        <dbReference type="EMBL" id="KAB8287654.1"/>
    </source>
</evidence>
<evidence type="ECO:0000313" key="2">
    <source>
        <dbReference type="Proteomes" id="UP000482084"/>
    </source>
</evidence>